<sequence length="104" mass="11838">MKLEELAFPLTAEAFIAFQEEGTGGKLGANAREALAAWVPGCNLSFEEGRAGNQEGLRESLEWLDNRISASEDDPVLWRFYKSARWWTVYAWERGRREREGVSV</sequence>
<dbReference type="AlphaFoldDB" id="A0A2U1BFD5"/>
<evidence type="ECO:0000313" key="2">
    <source>
        <dbReference type="Proteomes" id="UP000245778"/>
    </source>
</evidence>
<name>A0A2U1BFD5_9FIRM</name>
<accession>A0A2U1BFD5</accession>
<proteinExistence type="predicted"/>
<gene>
    <name evidence="1" type="ORF">C7373_11063</name>
</gene>
<dbReference type="RefSeq" id="WP_116722449.1">
    <property type="nucleotide sequence ID" value="NZ_CP011524.1"/>
</dbReference>
<protein>
    <submittedName>
        <fullName evidence="1">Uncharacterized protein</fullName>
    </submittedName>
</protein>
<evidence type="ECO:0000313" key="1">
    <source>
        <dbReference type="EMBL" id="PVY47336.1"/>
    </source>
</evidence>
<dbReference type="GeneID" id="93229612"/>
<organism evidence="1 2">
    <name type="scientific">Intestinimonas butyriciproducens</name>
    <dbReference type="NCBI Taxonomy" id="1297617"/>
    <lineage>
        <taxon>Bacteria</taxon>
        <taxon>Bacillati</taxon>
        <taxon>Bacillota</taxon>
        <taxon>Clostridia</taxon>
        <taxon>Eubacteriales</taxon>
        <taxon>Intestinimonas</taxon>
    </lineage>
</organism>
<comment type="caution">
    <text evidence="1">The sequence shown here is derived from an EMBL/GenBank/DDBJ whole genome shotgun (WGS) entry which is preliminary data.</text>
</comment>
<dbReference type="EMBL" id="QEKK01000010">
    <property type="protein sequence ID" value="PVY47336.1"/>
    <property type="molecule type" value="Genomic_DNA"/>
</dbReference>
<reference evidence="1 2" key="1">
    <citation type="submission" date="2018-04" db="EMBL/GenBank/DDBJ databases">
        <title>Genomic Encyclopedia of Type Strains, Phase IV (KMG-IV): sequencing the most valuable type-strain genomes for metagenomic binning, comparative biology and taxonomic classification.</title>
        <authorList>
            <person name="Goeker M."/>
        </authorList>
    </citation>
    <scope>NUCLEOTIDE SEQUENCE [LARGE SCALE GENOMIC DNA]</scope>
    <source>
        <strain evidence="1 2">DSM 26588</strain>
    </source>
</reference>
<dbReference type="Proteomes" id="UP000245778">
    <property type="component" value="Unassembled WGS sequence"/>
</dbReference>